<dbReference type="PANTHER" id="PTHR42693">
    <property type="entry name" value="ARYLSULFATASE FAMILY MEMBER"/>
    <property type="match status" value="1"/>
</dbReference>
<keyword evidence="2" id="KW-0378">Hydrolase</keyword>
<feature type="signal peptide" evidence="4">
    <location>
        <begin position="1"/>
        <end position="22"/>
    </location>
</feature>
<dbReference type="Pfam" id="PF00884">
    <property type="entry name" value="Sulfatase"/>
    <property type="match status" value="1"/>
</dbReference>
<dbReference type="Gene3D" id="3.30.1120.10">
    <property type="match status" value="1"/>
</dbReference>
<dbReference type="SUPFAM" id="SSF53649">
    <property type="entry name" value="Alkaline phosphatase-like"/>
    <property type="match status" value="1"/>
</dbReference>
<feature type="domain" description="Sulfatase N-terminal" evidence="5">
    <location>
        <begin position="33"/>
        <end position="367"/>
    </location>
</feature>
<keyword evidence="7" id="KW-1185">Reference proteome</keyword>
<dbReference type="PROSITE" id="PS51257">
    <property type="entry name" value="PROKAR_LIPOPROTEIN"/>
    <property type="match status" value="1"/>
</dbReference>
<dbReference type="CDD" id="cd16143">
    <property type="entry name" value="ARS_like"/>
    <property type="match status" value="1"/>
</dbReference>
<proteinExistence type="inferred from homology"/>
<keyword evidence="4" id="KW-0732">Signal</keyword>
<sequence length="506" mass="55960">MKHKRIYQIAAIGLVLSCKVAANQTSSVESPKPNVVFIFADDMGYGEVQALNPQWGKIPTPNLDRLVKEGMTFTDAHTTSSVCTPSRYGLLSGRYSWRTTLQTFVLGDGDAPLIAEDRMTLGHLFREQGYHTAILGKWHLGFTNVVPDELKGVPKPKKTAERYVGPVPVGSKVPDGPITRGFDEYFGWHHARSMSSLISGDTYIEEVDIVDVLPRQNKEVSRYIDQKSADAKAGNPFFLYVPISSPHAPIVPAAKWKGKGGLGDDYSDFIAQTDSFIGDVSAALERNGLTENTILIFSADNGSSANRASSEKLGHRSHAQFRGAKGALEEGGHRVPFIVRWPAQVKEGSISNQLICLSDMMETFAEMFAVELPDTAAEDSISFLPVFYGKPVESPRVDVVHHSKDGFFGIRQGDWKLLLQKPKGGDQDVSMQLYNLKDDIAEKYNLITQHPEKAESMLALLKTYVADGRSTPGEAQENDAEIDLWKKKKVKSSQSKEKRNNKNKEK</sequence>
<evidence type="ECO:0000256" key="4">
    <source>
        <dbReference type="SAM" id="SignalP"/>
    </source>
</evidence>
<comment type="caution">
    <text evidence="6">The sequence shown here is derived from an EMBL/GenBank/DDBJ whole genome shotgun (WGS) entry which is preliminary data.</text>
</comment>
<dbReference type="InterPro" id="IPR017850">
    <property type="entry name" value="Alkaline_phosphatase_core_sf"/>
</dbReference>
<dbReference type="InterPro" id="IPR050738">
    <property type="entry name" value="Sulfatase"/>
</dbReference>
<dbReference type="EMBL" id="JBHUJC010000043">
    <property type="protein sequence ID" value="MFD2277603.1"/>
    <property type="molecule type" value="Genomic_DNA"/>
</dbReference>
<dbReference type="InterPro" id="IPR000917">
    <property type="entry name" value="Sulfatase_N"/>
</dbReference>
<evidence type="ECO:0000259" key="5">
    <source>
        <dbReference type="Pfam" id="PF00884"/>
    </source>
</evidence>
<name>A0ABW5E688_9BACT</name>
<evidence type="ECO:0000313" key="7">
    <source>
        <dbReference type="Proteomes" id="UP001597297"/>
    </source>
</evidence>
<feature type="compositionally biased region" description="Basic and acidic residues" evidence="3">
    <location>
        <begin position="494"/>
        <end position="506"/>
    </location>
</feature>
<gene>
    <name evidence="6" type="ORF">ACFSQZ_14120</name>
</gene>
<evidence type="ECO:0000256" key="1">
    <source>
        <dbReference type="ARBA" id="ARBA00008779"/>
    </source>
</evidence>
<feature type="chain" id="PRO_5047148379" evidence="4">
    <location>
        <begin position="23"/>
        <end position="506"/>
    </location>
</feature>
<organism evidence="6 7">
    <name type="scientific">Rubritalea spongiae</name>
    <dbReference type="NCBI Taxonomy" id="430797"/>
    <lineage>
        <taxon>Bacteria</taxon>
        <taxon>Pseudomonadati</taxon>
        <taxon>Verrucomicrobiota</taxon>
        <taxon>Verrucomicrobiia</taxon>
        <taxon>Verrucomicrobiales</taxon>
        <taxon>Rubritaleaceae</taxon>
        <taxon>Rubritalea</taxon>
    </lineage>
</organism>
<dbReference type="RefSeq" id="WP_377093723.1">
    <property type="nucleotide sequence ID" value="NZ_JBHSJM010000001.1"/>
</dbReference>
<comment type="similarity">
    <text evidence="1">Belongs to the sulfatase family.</text>
</comment>
<feature type="region of interest" description="Disordered" evidence="3">
    <location>
        <begin position="469"/>
        <end position="506"/>
    </location>
</feature>
<dbReference type="Proteomes" id="UP001597297">
    <property type="component" value="Unassembled WGS sequence"/>
</dbReference>
<evidence type="ECO:0000256" key="3">
    <source>
        <dbReference type="SAM" id="MobiDB-lite"/>
    </source>
</evidence>
<reference evidence="7" key="1">
    <citation type="journal article" date="2019" name="Int. J. Syst. Evol. Microbiol.">
        <title>The Global Catalogue of Microorganisms (GCM) 10K type strain sequencing project: providing services to taxonomists for standard genome sequencing and annotation.</title>
        <authorList>
            <consortium name="The Broad Institute Genomics Platform"/>
            <consortium name="The Broad Institute Genome Sequencing Center for Infectious Disease"/>
            <person name="Wu L."/>
            <person name="Ma J."/>
        </authorList>
    </citation>
    <scope>NUCLEOTIDE SEQUENCE [LARGE SCALE GENOMIC DNA]</scope>
    <source>
        <strain evidence="7">JCM 16545</strain>
    </source>
</reference>
<evidence type="ECO:0000256" key="2">
    <source>
        <dbReference type="ARBA" id="ARBA00022801"/>
    </source>
</evidence>
<evidence type="ECO:0000313" key="6">
    <source>
        <dbReference type="EMBL" id="MFD2277603.1"/>
    </source>
</evidence>
<accession>A0ABW5E688</accession>
<dbReference type="PANTHER" id="PTHR42693:SF53">
    <property type="entry name" value="ENDO-4-O-SULFATASE"/>
    <property type="match status" value="1"/>
</dbReference>
<dbReference type="Gene3D" id="3.40.720.10">
    <property type="entry name" value="Alkaline Phosphatase, subunit A"/>
    <property type="match status" value="1"/>
</dbReference>
<protein>
    <submittedName>
        <fullName evidence="6">Arylsulfatase</fullName>
    </submittedName>
</protein>